<evidence type="ECO:0000259" key="7">
    <source>
        <dbReference type="PROSITE" id="PS51900"/>
    </source>
</evidence>
<dbReference type="Pfam" id="PF00589">
    <property type="entry name" value="Phage_integrase"/>
    <property type="match status" value="1"/>
</dbReference>
<dbReference type="InterPro" id="IPR025166">
    <property type="entry name" value="Integrase_DNA_bind_dom"/>
</dbReference>
<dbReference type="Proteomes" id="UP001165667">
    <property type="component" value="Unassembled WGS sequence"/>
</dbReference>
<evidence type="ECO:0000256" key="2">
    <source>
        <dbReference type="ARBA" id="ARBA00022908"/>
    </source>
</evidence>
<keyword evidence="9" id="KW-1185">Reference proteome</keyword>
<gene>
    <name evidence="8" type="ORF">M8523_02590</name>
</gene>
<dbReference type="PROSITE" id="PS51900">
    <property type="entry name" value="CB"/>
    <property type="match status" value="1"/>
</dbReference>
<keyword evidence="3 5" id="KW-0238">DNA-binding</keyword>
<evidence type="ECO:0000256" key="4">
    <source>
        <dbReference type="ARBA" id="ARBA00023172"/>
    </source>
</evidence>
<keyword evidence="2" id="KW-0229">DNA integration</keyword>
<reference evidence="8" key="1">
    <citation type="submission" date="2022-05" db="EMBL/GenBank/DDBJ databases">
        <authorList>
            <person name="Pankratov T."/>
        </authorList>
    </citation>
    <scope>NUCLEOTIDE SEQUENCE</scope>
    <source>
        <strain evidence="8">BP6-180914</strain>
    </source>
</reference>
<dbReference type="Pfam" id="PF13356">
    <property type="entry name" value="Arm-DNA-bind_3"/>
    <property type="match status" value="1"/>
</dbReference>
<dbReference type="InterPro" id="IPR053876">
    <property type="entry name" value="Phage_int_M"/>
</dbReference>
<evidence type="ECO:0000313" key="8">
    <source>
        <dbReference type="EMBL" id="MCW6506908.1"/>
    </source>
</evidence>
<dbReference type="InterPro" id="IPR038488">
    <property type="entry name" value="Integrase_DNA-bd_sf"/>
</dbReference>
<dbReference type="InterPro" id="IPR050808">
    <property type="entry name" value="Phage_Integrase"/>
</dbReference>
<name>A0AA41YXV6_9HYPH</name>
<comment type="similarity">
    <text evidence="1">Belongs to the 'phage' integrase family.</text>
</comment>
<dbReference type="Gene3D" id="3.30.160.390">
    <property type="entry name" value="Integrase, DNA-binding domain"/>
    <property type="match status" value="1"/>
</dbReference>
<dbReference type="Gene3D" id="1.10.443.10">
    <property type="entry name" value="Intergrase catalytic core"/>
    <property type="match status" value="1"/>
</dbReference>
<organism evidence="8 9">
    <name type="scientific">Lichenifustis flavocetrariae</name>
    <dbReference type="NCBI Taxonomy" id="2949735"/>
    <lineage>
        <taxon>Bacteria</taxon>
        <taxon>Pseudomonadati</taxon>
        <taxon>Pseudomonadota</taxon>
        <taxon>Alphaproteobacteria</taxon>
        <taxon>Hyphomicrobiales</taxon>
        <taxon>Lichenihabitantaceae</taxon>
        <taxon>Lichenifustis</taxon>
    </lineage>
</organism>
<comment type="caution">
    <text evidence="8">The sequence shown here is derived from an EMBL/GenBank/DDBJ whole genome shotgun (WGS) entry which is preliminary data.</text>
</comment>
<feature type="domain" description="Tyr recombinase" evidence="6">
    <location>
        <begin position="190"/>
        <end position="372"/>
    </location>
</feature>
<evidence type="ECO:0000313" key="9">
    <source>
        <dbReference type="Proteomes" id="UP001165667"/>
    </source>
</evidence>
<protein>
    <submittedName>
        <fullName evidence="8">Integrase arm-type DNA-binding domain-containing protein</fullName>
    </submittedName>
</protein>
<accession>A0AA41YXV6</accession>
<evidence type="ECO:0000256" key="5">
    <source>
        <dbReference type="PROSITE-ProRule" id="PRU01248"/>
    </source>
</evidence>
<dbReference type="Pfam" id="PF22022">
    <property type="entry name" value="Phage_int_M"/>
    <property type="match status" value="1"/>
</dbReference>
<dbReference type="PANTHER" id="PTHR30629">
    <property type="entry name" value="PROPHAGE INTEGRASE"/>
    <property type="match status" value="1"/>
</dbReference>
<dbReference type="AlphaFoldDB" id="A0AA41YXV6"/>
<feature type="domain" description="Core-binding (CB)" evidence="7">
    <location>
        <begin position="88"/>
        <end position="169"/>
    </location>
</feature>
<evidence type="ECO:0000256" key="3">
    <source>
        <dbReference type="ARBA" id="ARBA00023125"/>
    </source>
</evidence>
<dbReference type="Gene3D" id="1.10.150.130">
    <property type="match status" value="1"/>
</dbReference>
<dbReference type="SUPFAM" id="SSF56349">
    <property type="entry name" value="DNA breaking-rejoining enzymes"/>
    <property type="match status" value="1"/>
</dbReference>
<dbReference type="InterPro" id="IPR013762">
    <property type="entry name" value="Integrase-like_cat_sf"/>
</dbReference>
<dbReference type="InterPro" id="IPR002104">
    <property type="entry name" value="Integrase_catalytic"/>
</dbReference>
<dbReference type="EMBL" id="JAMOIM010000001">
    <property type="protein sequence ID" value="MCW6506908.1"/>
    <property type="molecule type" value="Genomic_DNA"/>
</dbReference>
<dbReference type="InterPro" id="IPR010998">
    <property type="entry name" value="Integrase_recombinase_N"/>
</dbReference>
<sequence length="391" mass="43041">MTFPTGRAEHIVYDDDLAGFGLRMHPGGRRTWFVQYRVGQRQRRLKIGTVEQLDAEKARAQAKAMLAKVSLGIDPALETEVARTQAAVTLKRTAEDYLARHAVKRLKAGSFAEVQRHLRQHWKPLGERPLSSITRALVSARLVEIARENGPFAANRARAALSAFFSWAIGEGLAENNPVAGTNKATDEVTRDRVLSDEELILVWRCAGVGDYGAIVRMLVLSACRRDEVGGMAWSELQGNVWTIPGPRTKNGLPHDVPLSLLAAEVLAELPRRDGRDLVFGSRAGPFSGWSKAKVDLDARMLTALKAERGNKAILTPWRLHDLRRTTATRMADLGVLPHVIEAVLNHISGHRAGVAGVYNRATYAADKRAALALWAERIAKLTRTGHDVES</sequence>
<proteinExistence type="inferred from homology"/>
<keyword evidence="4" id="KW-0233">DNA recombination</keyword>
<dbReference type="PANTHER" id="PTHR30629:SF2">
    <property type="entry name" value="PROPHAGE INTEGRASE INTS-RELATED"/>
    <property type="match status" value="1"/>
</dbReference>
<dbReference type="GO" id="GO:0015074">
    <property type="term" value="P:DNA integration"/>
    <property type="evidence" value="ECO:0007669"/>
    <property type="project" value="UniProtKB-KW"/>
</dbReference>
<dbReference type="GO" id="GO:0003677">
    <property type="term" value="F:DNA binding"/>
    <property type="evidence" value="ECO:0007669"/>
    <property type="project" value="UniProtKB-UniRule"/>
</dbReference>
<evidence type="ECO:0000256" key="1">
    <source>
        <dbReference type="ARBA" id="ARBA00008857"/>
    </source>
</evidence>
<dbReference type="PROSITE" id="PS51898">
    <property type="entry name" value="TYR_RECOMBINASE"/>
    <property type="match status" value="1"/>
</dbReference>
<dbReference type="InterPro" id="IPR044068">
    <property type="entry name" value="CB"/>
</dbReference>
<dbReference type="InterPro" id="IPR011010">
    <property type="entry name" value="DNA_brk_join_enz"/>
</dbReference>
<evidence type="ECO:0000259" key="6">
    <source>
        <dbReference type="PROSITE" id="PS51898"/>
    </source>
</evidence>
<dbReference type="GO" id="GO:0006310">
    <property type="term" value="P:DNA recombination"/>
    <property type="evidence" value="ECO:0007669"/>
    <property type="project" value="UniProtKB-KW"/>
</dbReference>
<dbReference type="CDD" id="cd00801">
    <property type="entry name" value="INT_P4_C"/>
    <property type="match status" value="1"/>
</dbReference>